<sequence>MRCGDGDCRSSESLSRLDRWHLGQIAMSNNEMRLRMISNRDEETKVVSSVTGDSRDGGGSPKLCDSFSGNMAMVAASAVIGDLGLGFD</sequence>
<gene>
    <name evidence="1" type="ORF">TIFTF001_025347</name>
</gene>
<name>A0AA88B1C4_FICCA</name>
<protein>
    <submittedName>
        <fullName evidence="1">Uncharacterized protein</fullName>
    </submittedName>
</protein>
<accession>A0AA88B1C4</accession>
<organism evidence="1 2">
    <name type="scientific">Ficus carica</name>
    <name type="common">Common fig</name>
    <dbReference type="NCBI Taxonomy" id="3494"/>
    <lineage>
        <taxon>Eukaryota</taxon>
        <taxon>Viridiplantae</taxon>
        <taxon>Streptophyta</taxon>
        <taxon>Embryophyta</taxon>
        <taxon>Tracheophyta</taxon>
        <taxon>Spermatophyta</taxon>
        <taxon>Magnoliopsida</taxon>
        <taxon>eudicotyledons</taxon>
        <taxon>Gunneridae</taxon>
        <taxon>Pentapetalae</taxon>
        <taxon>rosids</taxon>
        <taxon>fabids</taxon>
        <taxon>Rosales</taxon>
        <taxon>Moraceae</taxon>
        <taxon>Ficeae</taxon>
        <taxon>Ficus</taxon>
    </lineage>
</organism>
<comment type="caution">
    <text evidence="1">The sequence shown here is derived from an EMBL/GenBank/DDBJ whole genome shotgun (WGS) entry which is preliminary data.</text>
</comment>
<proteinExistence type="predicted"/>
<evidence type="ECO:0000313" key="1">
    <source>
        <dbReference type="EMBL" id="GMN56226.1"/>
    </source>
</evidence>
<reference evidence="1" key="1">
    <citation type="submission" date="2023-07" db="EMBL/GenBank/DDBJ databases">
        <title>draft genome sequence of fig (Ficus carica).</title>
        <authorList>
            <person name="Takahashi T."/>
            <person name="Nishimura K."/>
        </authorList>
    </citation>
    <scope>NUCLEOTIDE SEQUENCE</scope>
</reference>
<evidence type="ECO:0000313" key="2">
    <source>
        <dbReference type="Proteomes" id="UP001187192"/>
    </source>
</evidence>
<dbReference type="Proteomes" id="UP001187192">
    <property type="component" value="Unassembled WGS sequence"/>
</dbReference>
<keyword evidence="2" id="KW-1185">Reference proteome</keyword>
<dbReference type="EMBL" id="BTGU01000062">
    <property type="protein sequence ID" value="GMN56226.1"/>
    <property type="molecule type" value="Genomic_DNA"/>
</dbReference>
<dbReference type="AlphaFoldDB" id="A0AA88B1C4"/>